<dbReference type="Proteomes" id="UP000249396">
    <property type="component" value="Unassembled WGS sequence"/>
</dbReference>
<sequence>MKPLRPTYTALLLKELDKQSLNVYGERGQGQWRLLMDLQIVLQEQGDVVFLVNMKNYAESHAGFIADLKKQLAQSFPDAAVKIATGLAQVLTALEKCAEGKRIVLLLHDFDAILNNPQIDPKYGVEFFNHLNALRNQGNRLVCITESPHSQAQVFVDQKVHGNSWLDLKKLDLPPLSTVELKNELLGSDLNLDERQINCIVDAVKQEPQAYALLEFILTKIRQDDSAGLKFNKRLKKWHKIFVAQEKSTLFKGLHGFNLWVRRFAMVTGLNKLKTPFSLLEKVVNKFIGKT</sequence>
<evidence type="ECO:0000313" key="1">
    <source>
        <dbReference type="EMBL" id="PZN71576.1"/>
    </source>
</evidence>
<reference evidence="1 2" key="1">
    <citation type="journal article" date="2018" name="Aquat. Microb. Ecol.">
        <title>Gammaproteobacterial methanotrophs dominate.</title>
        <authorList>
            <person name="Rissanen A.J."/>
            <person name="Saarenheimo J."/>
            <person name="Tiirola M."/>
            <person name="Peura S."/>
            <person name="Aalto S.L."/>
            <person name="Karvinen A."/>
            <person name="Nykanen H."/>
        </authorList>
    </citation>
    <scope>NUCLEOTIDE SEQUENCE [LARGE SCALE GENOMIC DNA]</scope>
    <source>
        <strain evidence="1">AMbin10</strain>
    </source>
</reference>
<gene>
    <name evidence="1" type="ORF">DM484_26040</name>
</gene>
<organism evidence="1 2">
    <name type="scientific">Candidatus Methylumidiphilus alinenensis</name>
    <dbReference type="NCBI Taxonomy" id="2202197"/>
    <lineage>
        <taxon>Bacteria</taxon>
        <taxon>Pseudomonadati</taxon>
        <taxon>Pseudomonadota</taxon>
        <taxon>Gammaproteobacteria</taxon>
        <taxon>Methylococcales</taxon>
        <taxon>Candidatus Methylumidiphilus</taxon>
    </lineage>
</organism>
<comment type="caution">
    <text evidence="1">The sequence shown here is derived from an EMBL/GenBank/DDBJ whole genome shotgun (WGS) entry which is preliminary data.</text>
</comment>
<accession>A0A2W4QK73</accession>
<evidence type="ECO:0000313" key="2">
    <source>
        <dbReference type="Proteomes" id="UP000249396"/>
    </source>
</evidence>
<protein>
    <recommendedName>
        <fullName evidence="3">AAA+ ATPase domain-containing protein</fullName>
    </recommendedName>
</protein>
<proteinExistence type="predicted"/>
<evidence type="ECO:0008006" key="3">
    <source>
        <dbReference type="Google" id="ProtNLM"/>
    </source>
</evidence>
<name>A0A2W4QK73_9GAMM</name>
<dbReference type="EMBL" id="QJPH01000517">
    <property type="protein sequence ID" value="PZN71576.1"/>
    <property type="molecule type" value="Genomic_DNA"/>
</dbReference>
<dbReference type="AlphaFoldDB" id="A0A2W4QK73"/>